<dbReference type="InterPro" id="IPR037012">
    <property type="entry name" value="NanQ/TabA/YiaL_sf"/>
</dbReference>
<dbReference type="AlphaFoldDB" id="A0A7C2PB58"/>
<dbReference type="NCBIfam" id="TIGR00022">
    <property type="entry name" value="YhcH/YjgK/YiaL family protein"/>
    <property type="match status" value="1"/>
</dbReference>
<dbReference type="EMBL" id="DSOK01000316">
    <property type="protein sequence ID" value="HEN16056.1"/>
    <property type="molecule type" value="Genomic_DNA"/>
</dbReference>
<sequence length="151" mass="16549">MILDHLSRADRYRAVAPGIAAALELLRTADVAALADGRNAIDGDRLYAMLNRYRTKPPAEAVWESHRKYIDVQYVVRGEEWMGYVPLDRAPAVKSPYDAGRDVIFYEPGADGFVMSAGQFAVFFPEDIHAPGLVAGMPTDVVKIVVKVAVG</sequence>
<protein>
    <submittedName>
        <fullName evidence="1">DUF386 domain-containing protein</fullName>
    </submittedName>
</protein>
<accession>A0A7C2PB58</accession>
<dbReference type="Pfam" id="PF04074">
    <property type="entry name" value="DUF386"/>
    <property type="match status" value="1"/>
</dbReference>
<comment type="caution">
    <text evidence="1">The sequence shown here is derived from an EMBL/GenBank/DDBJ whole genome shotgun (WGS) entry which is preliminary data.</text>
</comment>
<gene>
    <name evidence="1" type="ORF">ENQ76_11390</name>
</gene>
<dbReference type="PANTHER" id="PTHR34986:SF1">
    <property type="entry name" value="PROTEIN YIAL"/>
    <property type="match status" value="1"/>
</dbReference>
<dbReference type="InterPro" id="IPR004375">
    <property type="entry name" value="NanQ/TabA/YiaL"/>
</dbReference>
<organism evidence="1">
    <name type="scientific">Schlesneria paludicola</name>
    <dbReference type="NCBI Taxonomy" id="360056"/>
    <lineage>
        <taxon>Bacteria</taxon>
        <taxon>Pseudomonadati</taxon>
        <taxon>Planctomycetota</taxon>
        <taxon>Planctomycetia</taxon>
        <taxon>Planctomycetales</taxon>
        <taxon>Planctomycetaceae</taxon>
        <taxon>Schlesneria</taxon>
    </lineage>
</organism>
<dbReference type="GO" id="GO:0005829">
    <property type="term" value="C:cytosol"/>
    <property type="evidence" value="ECO:0007669"/>
    <property type="project" value="TreeGrafter"/>
</dbReference>
<proteinExistence type="predicted"/>
<dbReference type="SUPFAM" id="SSF51197">
    <property type="entry name" value="Clavaminate synthase-like"/>
    <property type="match status" value="1"/>
</dbReference>
<evidence type="ECO:0000313" key="1">
    <source>
        <dbReference type="EMBL" id="HEN16056.1"/>
    </source>
</evidence>
<name>A0A7C2PB58_9PLAN</name>
<dbReference type="Gene3D" id="2.60.120.370">
    <property type="entry name" value="YhcH/YjgK/YiaL"/>
    <property type="match status" value="1"/>
</dbReference>
<reference evidence="1" key="1">
    <citation type="journal article" date="2020" name="mSystems">
        <title>Genome- and Community-Level Interaction Insights into Carbon Utilization and Element Cycling Functions of Hydrothermarchaeota in Hydrothermal Sediment.</title>
        <authorList>
            <person name="Zhou Z."/>
            <person name="Liu Y."/>
            <person name="Xu W."/>
            <person name="Pan J."/>
            <person name="Luo Z.H."/>
            <person name="Li M."/>
        </authorList>
    </citation>
    <scope>NUCLEOTIDE SEQUENCE [LARGE SCALE GENOMIC DNA]</scope>
    <source>
        <strain evidence="1">SpSt-339</strain>
    </source>
</reference>
<dbReference type="PANTHER" id="PTHR34986">
    <property type="entry name" value="EVOLVED BETA-GALACTOSIDASE SUBUNIT BETA"/>
    <property type="match status" value="1"/>
</dbReference>